<evidence type="ECO:0000313" key="3">
    <source>
        <dbReference type="Proteomes" id="UP000030151"/>
    </source>
</evidence>
<organism evidence="2 3">
    <name type="scientific">Metarhizium robertsii</name>
    <dbReference type="NCBI Taxonomy" id="568076"/>
    <lineage>
        <taxon>Eukaryota</taxon>
        <taxon>Fungi</taxon>
        <taxon>Dikarya</taxon>
        <taxon>Ascomycota</taxon>
        <taxon>Pezizomycotina</taxon>
        <taxon>Sordariomycetes</taxon>
        <taxon>Hypocreomycetidae</taxon>
        <taxon>Hypocreales</taxon>
        <taxon>Clavicipitaceae</taxon>
        <taxon>Metarhizium</taxon>
    </lineage>
</organism>
<accession>A0A0A1V1E4</accession>
<comment type="caution">
    <text evidence="2">The sequence shown here is derived from an EMBL/GenBank/DDBJ whole genome shotgun (WGS) entry which is preliminary data.</text>
</comment>
<sequence>MQFQLQPAQGGVHGCQKSCQQQVASEATEKKQQNRKTEERRLRSTFAGSRRAVQGATFLTLETAGFNESMWFVPRRWPQTAGVDTAASWL</sequence>
<proteinExistence type="predicted"/>
<dbReference type="Proteomes" id="UP000030151">
    <property type="component" value="Unassembled WGS sequence"/>
</dbReference>
<evidence type="ECO:0000256" key="1">
    <source>
        <dbReference type="SAM" id="MobiDB-lite"/>
    </source>
</evidence>
<feature type="region of interest" description="Disordered" evidence="1">
    <location>
        <begin position="1"/>
        <end position="42"/>
    </location>
</feature>
<feature type="compositionally biased region" description="Basic and acidic residues" evidence="1">
    <location>
        <begin position="27"/>
        <end position="42"/>
    </location>
</feature>
<protein>
    <submittedName>
        <fullName evidence="2">Uncharacterized protein</fullName>
    </submittedName>
</protein>
<reference evidence="2 3" key="1">
    <citation type="submission" date="2014-02" db="EMBL/GenBank/DDBJ databases">
        <title>The genome sequence of the entomopathogenic fungus Metarhizium robertsii ARSEF 2575.</title>
        <authorList>
            <person name="Giuliano Garisto Donzelli B."/>
            <person name="Roe B.A."/>
            <person name="Macmil S.L."/>
            <person name="Krasnoff S.B."/>
            <person name="Gibson D.M."/>
        </authorList>
    </citation>
    <scope>NUCLEOTIDE SEQUENCE [LARGE SCALE GENOMIC DNA]</scope>
    <source>
        <strain evidence="2 3">ARSEF 2575</strain>
    </source>
</reference>
<dbReference type="AlphaFoldDB" id="A0A0A1V1E4"/>
<dbReference type="HOGENOM" id="CLU_2441328_0_0_1"/>
<evidence type="ECO:0000313" key="2">
    <source>
        <dbReference type="EMBL" id="EXV03670.1"/>
    </source>
</evidence>
<name>A0A0A1V1E4_9HYPO</name>
<dbReference type="EMBL" id="JELW01000003">
    <property type="protein sequence ID" value="EXV03670.1"/>
    <property type="molecule type" value="Genomic_DNA"/>
</dbReference>
<gene>
    <name evidence="2" type="ORF">X797_003469</name>
</gene>